<dbReference type="EMBL" id="JAUKUC010000002">
    <property type="protein sequence ID" value="MDO1514792.1"/>
    <property type="molecule type" value="Genomic_DNA"/>
</dbReference>
<evidence type="ECO:0000256" key="1">
    <source>
        <dbReference type="SAM" id="SignalP"/>
    </source>
</evidence>
<evidence type="ECO:0000313" key="3">
    <source>
        <dbReference type="EMBL" id="MDO1514792.1"/>
    </source>
</evidence>
<gene>
    <name evidence="2" type="ORF">Q2T41_13540</name>
    <name evidence="3" type="ORF">Q2T41_19265</name>
</gene>
<keyword evidence="4" id="KW-1185">Reference proteome</keyword>
<dbReference type="EMBL" id="JAUKUC010000001">
    <property type="protein sequence ID" value="MDO1513681.1"/>
    <property type="molecule type" value="Genomic_DNA"/>
</dbReference>
<organism evidence="3 4">
    <name type="scientific">Maribacter confluentis</name>
    <dbReference type="NCBI Taxonomy" id="1656093"/>
    <lineage>
        <taxon>Bacteria</taxon>
        <taxon>Pseudomonadati</taxon>
        <taxon>Bacteroidota</taxon>
        <taxon>Flavobacteriia</taxon>
        <taxon>Flavobacteriales</taxon>
        <taxon>Flavobacteriaceae</taxon>
        <taxon>Maribacter</taxon>
    </lineage>
</organism>
<proteinExistence type="predicted"/>
<protein>
    <recommendedName>
        <fullName evidence="5">WG repeat-containing protein</fullName>
    </recommendedName>
</protein>
<accession>A0ABT8RV57</accession>
<dbReference type="RefSeq" id="WP_304436497.1">
    <property type="nucleotide sequence ID" value="NZ_JAUKUC010000001.1"/>
</dbReference>
<keyword evidence="1" id="KW-0732">Signal</keyword>
<evidence type="ECO:0000313" key="2">
    <source>
        <dbReference type="EMBL" id="MDO1513681.1"/>
    </source>
</evidence>
<evidence type="ECO:0000313" key="4">
    <source>
        <dbReference type="Proteomes" id="UP001168579"/>
    </source>
</evidence>
<dbReference type="Proteomes" id="UP001168579">
    <property type="component" value="Unassembled WGS sequence"/>
</dbReference>
<evidence type="ECO:0008006" key="5">
    <source>
        <dbReference type="Google" id="ProtNLM"/>
    </source>
</evidence>
<name>A0ABT8RV57_9FLAO</name>
<feature type="chain" id="PRO_5045032575" description="WG repeat-containing protein" evidence="1">
    <location>
        <begin position="26"/>
        <end position="244"/>
    </location>
</feature>
<comment type="caution">
    <text evidence="3">The sequence shown here is derived from an EMBL/GenBank/DDBJ whole genome shotgun (WGS) entry which is preliminary data.</text>
</comment>
<reference evidence="3" key="2">
    <citation type="submission" date="2023-06" db="EMBL/GenBank/DDBJ databases">
        <authorList>
            <person name="Lucena T."/>
            <person name="Sun Q."/>
        </authorList>
    </citation>
    <scope>NUCLEOTIDE SEQUENCE</scope>
    <source>
        <strain evidence="3">CECT 8869</strain>
    </source>
</reference>
<reference evidence="3" key="1">
    <citation type="journal article" date="2014" name="Int. J. Syst. Evol. Microbiol.">
        <title>Complete genome of a new Firmicutes species belonging to the dominant human colonic microbiota ('Ruminococcus bicirculans') reveals two chromosomes and a selective capacity to utilize plant glucans.</title>
        <authorList>
            <consortium name="NISC Comparative Sequencing Program"/>
            <person name="Wegmann U."/>
            <person name="Louis P."/>
            <person name="Goesmann A."/>
            <person name="Henrissat B."/>
            <person name="Duncan S.H."/>
            <person name="Flint H.J."/>
        </authorList>
    </citation>
    <scope>NUCLEOTIDE SEQUENCE</scope>
    <source>
        <strain evidence="3">CECT 8869</strain>
    </source>
</reference>
<sequence length="244" mass="27787">MKTITKVTLLSSLALFFLTPLFLTAQTDTMGDGIMVVRKIAGNPMEAYSSTLDLNDNRKQLIMAGQNYQTNYGIYASIEIGDSSLGENYKTFKSVEFEIVNYKPTYFIGIDSIVVAPNNMKDGLTFLIYTKAMSDNVSYSLNNEQLKNLHFENGGYIHSKRILNPMFPRFDAAGKPILMNDGRLDALPDNGKAFDFEFFYKDGRHVVRKEDYDKEVISDQKYKGEQVFNMPGKRCWASFNKIIF</sequence>
<feature type="signal peptide" evidence="1">
    <location>
        <begin position="1"/>
        <end position="25"/>
    </location>
</feature>